<keyword evidence="2" id="KW-1133">Transmembrane helix</keyword>
<dbReference type="Proteomes" id="UP000694845">
    <property type="component" value="Unplaced"/>
</dbReference>
<protein>
    <submittedName>
        <fullName evidence="4">Uncharacterized protein LOC110987890 isoform X1</fullName>
    </submittedName>
</protein>
<evidence type="ECO:0000313" key="3">
    <source>
        <dbReference type="Proteomes" id="UP000694845"/>
    </source>
</evidence>
<dbReference type="RefSeq" id="XP_022106727.1">
    <property type="nucleotide sequence ID" value="XM_022251035.1"/>
</dbReference>
<proteinExistence type="predicted"/>
<feature type="transmembrane region" description="Helical" evidence="2">
    <location>
        <begin position="291"/>
        <end position="315"/>
    </location>
</feature>
<dbReference type="KEGG" id="aplc:110987890"/>
<feature type="region of interest" description="Disordered" evidence="1">
    <location>
        <begin position="78"/>
        <end position="110"/>
    </location>
</feature>
<sequence length="348" mass="37202">MQWLSCCGNIMIPNRFHHPSGLLMVVIISQFSLDTSYGASDVPFVCYQGSIESNAKGQIKRHSEMNLASLPCDQPITPTSGHPTTTADTDLMPNSSHPAQPSAATTPANASQQHNASAANFCVVDYFPSGSRLSTNGTWTANFSCVLGTAACPSRTCCKTPNCNTLEFFRKGHPALKTATVSSCHKGNVTGSGPVPAFPCRSGSQYCYNQTTDRGTLFGCSTGTLQISCRKNTVGSNSRCVNVSRSSLCCCDSDNCNGLSPNITVVTPIHTVAPPTTTHYLVTASKHSSGWMLVLLITCGFLIGGLVGVVATVLYRRWKKKRRANGPLKISYSRISADCVDDDNVFSY</sequence>
<keyword evidence="2" id="KW-0472">Membrane</keyword>
<keyword evidence="3" id="KW-1185">Reference proteome</keyword>
<evidence type="ECO:0000256" key="1">
    <source>
        <dbReference type="SAM" id="MobiDB-lite"/>
    </source>
</evidence>
<evidence type="ECO:0000313" key="4">
    <source>
        <dbReference type="RefSeq" id="XP_022106727.1"/>
    </source>
</evidence>
<dbReference type="OrthoDB" id="10485803at2759"/>
<gene>
    <name evidence="4" type="primary">LOC110987890</name>
</gene>
<keyword evidence="2" id="KW-0812">Transmembrane</keyword>
<dbReference type="GeneID" id="110987890"/>
<name>A0A8B7ZNU0_ACAPL</name>
<accession>A0A8B7ZNU0</accession>
<reference evidence="4" key="1">
    <citation type="submission" date="2025-08" db="UniProtKB">
        <authorList>
            <consortium name="RefSeq"/>
        </authorList>
    </citation>
    <scope>IDENTIFICATION</scope>
</reference>
<dbReference type="AlphaFoldDB" id="A0A8B7ZNU0"/>
<organism evidence="3 4">
    <name type="scientific">Acanthaster planci</name>
    <name type="common">Crown-of-thorns starfish</name>
    <dbReference type="NCBI Taxonomy" id="133434"/>
    <lineage>
        <taxon>Eukaryota</taxon>
        <taxon>Metazoa</taxon>
        <taxon>Echinodermata</taxon>
        <taxon>Eleutherozoa</taxon>
        <taxon>Asterozoa</taxon>
        <taxon>Asteroidea</taxon>
        <taxon>Valvatacea</taxon>
        <taxon>Valvatida</taxon>
        <taxon>Acanthasteridae</taxon>
        <taxon>Acanthaster</taxon>
    </lineage>
</organism>
<evidence type="ECO:0000256" key="2">
    <source>
        <dbReference type="SAM" id="Phobius"/>
    </source>
</evidence>
<feature type="compositionally biased region" description="Polar residues" evidence="1">
    <location>
        <begin position="78"/>
        <end position="107"/>
    </location>
</feature>